<dbReference type="EMBL" id="JASCZI010151759">
    <property type="protein sequence ID" value="MED6174334.1"/>
    <property type="molecule type" value="Genomic_DNA"/>
</dbReference>
<dbReference type="Proteomes" id="UP001341840">
    <property type="component" value="Unassembled WGS sequence"/>
</dbReference>
<accession>A0ABU6VLB7</accession>
<organism evidence="1 2">
    <name type="scientific">Stylosanthes scabra</name>
    <dbReference type="NCBI Taxonomy" id="79078"/>
    <lineage>
        <taxon>Eukaryota</taxon>
        <taxon>Viridiplantae</taxon>
        <taxon>Streptophyta</taxon>
        <taxon>Embryophyta</taxon>
        <taxon>Tracheophyta</taxon>
        <taxon>Spermatophyta</taxon>
        <taxon>Magnoliopsida</taxon>
        <taxon>eudicotyledons</taxon>
        <taxon>Gunneridae</taxon>
        <taxon>Pentapetalae</taxon>
        <taxon>rosids</taxon>
        <taxon>fabids</taxon>
        <taxon>Fabales</taxon>
        <taxon>Fabaceae</taxon>
        <taxon>Papilionoideae</taxon>
        <taxon>50 kb inversion clade</taxon>
        <taxon>dalbergioids sensu lato</taxon>
        <taxon>Dalbergieae</taxon>
        <taxon>Pterocarpus clade</taxon>
        <taxon>Stylosanthes</taxon>
    </lineage>
</organism>
<keyword evidence="2" id="KW-1185">Reference proteome</keyword>
<reference evidence="1 2" key="1">
    <citation type="journal article" date="2023" name="Plants (Basel)">
        <title>Bridging the Gap: Combining Genomics and Transcriptomics Approaches to Understand Stylosanthes scabra, an Orphan Legume from the Brazilian Caatinga.</title>
        <authorList>
            <person name="Ferreira-Neto J.R.C."/>
            <person name="da Silva M.D."/>
            <person name="Binneck E."/>
            <person name="de Melo N.F."/>
            <person name="da Silva R.H."/>
            <person name="de Melo A.L.T.M."/>
            <person name="Pandolfi V."/>
            <person name="Bustamante F.O."/>
            <person name="Brasileiro-Vidal A.C."/>
            <person name="Benko-Iseppon A.M."/>
        </authorList>
    </citation>
    <scope>NUCLEOTIDE SEQUENCE [LARGE SCALE GENOMIC DNA]</scope>
    <source>
        <tissue evidence="1">Leaves</tissue>
    </source>
</reference>
<comment type="caution">
    <text evidence="1">The sequence shown here is derived from an EMBL/GenBank/DDBJ whole genome shotgun (WGS) entry which is preliminary data.</text>
</comment>
<name>A0ABU6VLB7_9FABA</name>
<evidence type="ECO:0000313" key="1">
    <source>
        <dbReference type="EMBL" id="MED6174334.1"/>
    </source>
</evidence>
<sequence>MVPGYEITIAVQIKLNIKNAPLYHSILNFKLEHYTPTLRCSYDSEKHSLYNIPSHTPFPKAKEIATMNKDIAFHHMYVCVRYSNGVIKKECVKLGYLEQSCIENCTSNTSSIPPWLYLFRTLWCQSESRELQDGPVDYVTHP</sequence>
<evidence type="ECO:0000313" key="2">
    <source>
        <dbReference type="Proteomes" id="UP001341840"/>
    </source>
</evidence>
<proteinExistence type="predicted"/>
<gene>
    <name evidence="1" type="ORF">PIB30_068128</name>
</gene>
<protein>
    <submittedName>
        <fullName evidence="1">Uncharacterized protein</fullName>
    </submittedName>
</protein>